<dbReference type="InterPro" id="IPR020846">
    <property type="entry name" value="MFS_dom"/>
</dbReference>
<evidence type="ECO:0000256" key="2">
    <source>
        <dbReference type="ARBA" id="ARBA00022692"/>
    </source>
</evidence>
<comment type="subcellular location">
    <subcellularLocation>
        <location evidence="1">Membrane</location>
        <topology evidence="1">Multi-pass membrane protein</topology>
    </subcellularLocation>
</comment>
<evidence type="ECO:0000313" key="8">
    <source>
        <dbReference type="Proteomes" id="UP001438707"/>
    </source>
</evidence>
<dbReference type="Pfam" id="PF00083">
    <property type="entry name" value="Sugar_tr"/>
    <property type="match status" value="2"/>
</dbReference>
<dbReference type="InterPro" id="IPR036259">
    <property type="entry name" value="MFS_trans_sf"/>
</dbReference>
<dbReference type="SUPFAM" id="SSF103473">
    <property type="entry name" value="MFS general substrate transporter"/>
    <property type="match status" value="1"/>
</dbReference>
<name>A0AAW1RN05_9CHLO</name>
<feature type="transmembrane region" description="Helical" evidence="5">
    <location>
        <begin position="420"/>
        <end position="439"/>
    </location>
</feature>
<sequence>MAQQLIYKAIRDDPQPDELEGLRGRTLTIWRVPSQYGHNPNVPDDVPYWADLPLKERAKFYYRDISQDQKRELKHFWRIFKNDPLQPVRIYFSNYVITGMGLFLEGYVVFSISNNATMFQQTYSACWENFTECNETWVQATTYLQLVGILMGQLIFGFMGDWIGRRPTMLIDMSVILLGVVMLVVSNGTTEQGWVVMYAIAQWVFGLGIGGEYPMTSTRATEESEESRVSAASRPHRGRKVMLSYTMQGWGQFVNLGVLILLLLIFNSTGNPPYSRTGKKLEYSHAAIGAVWRTSFALVIPVVLYLIYYRIYVLRELSALEDSKTRGQVKGYDWYSFRLLFTHFGHRLFGTAAIWFCNDWYFYGNGVFRSTFVRILLGPQAGILTNWLWSFLNAGIQLFGYYAGALTVDWKPWGRRRMTTFSFLMIFAIFLCCAAAFNKLTQKTNIHWFQFLYYISSFFGLFGSHTTSFLLAAESFPTAVRGTAHGISAATGKVGSIAVVVWFNYASTNGRFWIVWPGALLGAIITYIFIADSTGMDLAEQERRWEFIRVGRPRDYHGVAVHRRHLSRWEQWVGKVHHQYDPVADRHQIMQAKFNGWTDAEQALKGTDGKGAFSLIGSDLKREKEAAALKEANATGNPPVNPAVV</sequence>
<gene>
    <name evidence="7" type="ORF">WJX74_006606</name>
</gene>
<dbReference type="PANTHER" id="PTHR24064">
    <property type="entry name" value="SOLUTE CARRIER FAMILY 22 MEMBER"/>
    <property type="match status" value="1"/>
</dbReference>
<evidence type="ECO:0000259" key="6">
    <source>
        <dbReference type="PROSITE" id="PS50850"/>
    </source>
</evidence>
<reference evidence="7 8" key="1">
    <citation type="journal article" date="2024" name="Nat. Commun.">
        <title>Phylogenomics reveals the evolutionary origins of lichenization in chlorophyte algae.</title>
        <authorList>
            <person name="Puginier C."/>
            <person name="Libourel C."/>
            <person name="Otte J."/>
            <person name="Skaloud P."/>
            <person name="Haon M."/>
            <person name="Grisel S."/>
            <person name="Petersen M."/>
            <person name="Berrin J.G."/>
            <person name="Delaux P.M."/>
            <person name="Dal Grande F."/>
            <person name="Keller J."/>
        </authorList>
    </citation>
    <scope>NUCLEOTIDE SEQUENCE [LARGE SCALE GENOMIC DNA]</scope>
    <source>
        <strain evidence="7 8">SAG 2145</strain>
    </source>
</reference>
<keyword evidence="8" id="KW-1185">Reference proteome</keyword>
<proteinExistence type="predicted"/>
<feature type="domain" description="Major facilitator superfamily (MFS) profile" evidence="6">
    <location>
        <begin position="94"/>
        <end position="534"/>
    </location>
</feature>
<feature type="transmembrane region" description="Helical" evidence="5">
    <location>
        <begin position="170"/>
        <end position="189"/>
    </location>
</feature>
<comment type="caution">
    <text evidence="7">The sequence shown here is derived from an EMBL/GenBank/DDBJ whole genome shotgun (WGS) entry which is preliminary data.</text>
</comment>
<evidence type="ECO:0000313" key="7">
    <source>
        <dbReference type="EMBL" id="KAK9834647.1"/>
    </source>
</evidence>
<feature type="transmembrane region" description="Helical" evidence="5">
    <location>
        <begin position="286"/>
        <end position="308"/>
    </location>
</feature>
<feature type="transmembrane region" description="Helical" evidence="5">
    <location>
        <begin position="387"/>
        <end position="408"/>
    </location>
</feature>
<evidence type="ECO:0000256" key="4">
    <source>
        <dbReference type="ARBA" id="ARBA00023136"/>
    </source>
</evidence>
<dbReference type="AlphaFoldDB" id="A0AAW1RN05"/>
<feature type="transmembrane region" description="Helical" evidence="5">
    <location>
        <begin position="143"/>
        <end position="163"/>
    </location>
</feature>
<feature type="transmembrane region" description="Helical" evidence="5">
    <location>
        <begin position="484"/>
        <end position="505"/>
    </location>
</feature>
<feature type="transmembrane region" description="Helical" evidence="5">
    <location>
        <begin position="243"/>
        <end position="266"/>
    </location>
</feature>
<feature type="transmembrane region" description="Helical" evidence="5">
    <location>
        <begin position="511"/>
        <end position="530"/>
    </location>
</feature>
<dbReference type="GO" id="GO:0022857">
    <property type="term" value="F:transmembrane transporter activity"/>
    <property type="evidence" value="ECO:0007669"/>
    <property type="project" value="InterPro"/>
</dbReference>
<feature type="transmembrane region" description="Helical" evidence="5">
    <location>
        <begin position="451"/>
        <end position="472"/>
    </location>
</feature>
<dbReference type="Gene3D" id="1.20.1250.20">
    <property type="entry name" value="MFS general substrate transporter like domains"/>
    <property type="match status" value="1"/>
</dbReference>
<keyword evidence="3 5" id="KW-1133">Transmembrane helix</keyword>
<feature type="transmembrane region" description="Helical" evidence="5">
    <location>
        <begin position="88"/>
        <end position="110"/>
    </location>
</feature>
<dbReference type="GO" id="GO:0016020">
    <property type="term" value="C:membrane"/>
    <property type="evidence" value="ECO:0007669"/>
    <property type="project" value="UniProtKB-SubCell"/>
</dbReference>
<evidence type="ECO:0000256" key="1">
    <source>
        <dbReference type="ARBA" id="ARBA00004141"/>
    </source>
</evidence>
<feature type="transmembrane region" description="Helical" evidence="5">
    <location>
        <begin position="195"/>
        <end position="213"/>
    </location>
</feature>
<feature type="transmembrane region" description="Helical" evidence="5">
    <location>
        <begin position="344"/>
        <end position="363"/>
    </location>
</feature>
<organism evidence="7 8">
    <name type="scientific">Apatococcus lobatus</name>
    <dbReference type="NCBI Taxonomy" id="904363"/>
    <lineage>
        <taxon>Eukaryota</taxon>
        <taxon>Viridiplantae</taxon>
        <taxon>Chlorophyta</taxon>
        <taxon>core chlorophytes</taxon>
        <taxon>Trebouxiophyceae</taxon>
        <taxon>Chlorellales</taxon>
        <taxon>Chlorellaceae</taxon>
        <taxon>Apatococcus</taxon>
    </lineage>
</organism>
<dbReference type="EMBL" id="JALJOS010000009">
    <property type="protein sequence ID" value="KAK9834647.1"/>
    <property type="molecule type" value="Genomic_DNA"/>
</dbReference>
<dbReference type="Proteomes" id="UP001438707">
    <property type="component" value="Unassembled WGS sequence"/>
</dbReference>
<dbReference type="InterPro" id="IPR005828">
    <property type="entry name" value="MFS_sugar_transport-like"/>
</dbReference>
<evidence type="ECO:0000256" key="3">
    <source>
        <dbReference type="ARBA" id="ARBA00022989"/>
    </source>
</evidence>
<keyword evidence="2 5" id="KW-0812">Transmembrane</keyword>
<evidence type="ECO:0000256" key="5">
    <source>
        <dbReference type="SAM" id="Phobius"/>
    </source>
</evidence>
<protein>
    <recommendedName>
        <fullName evidence="6">Major facilitator superfamily (MFS) profile domain-containing protein</fullName>
    </recommendedName>
</protein>
<dbReference type="PROSITE" id="PS50850">
    <property type="entry name" value="MFS"/>
    <property type="match status" value="1"/>
</dbReference>
<keyword evidence="4 5" id="KW-0472">Membrane</keyword>
<accession>A0AAW1RN05</accession>